<dbReference type="InterPro" id="IPR051434">
    <property type="entry name" value="DnaJ_C_subfamily_member5"/>
</dbReference>
<proteinExistence type="predicted"/>
<protein>
    <recommendedName>
        <fullName evidence="7">J domain-containing protein</fullName>
    </recommendedName>
</protein>
<dbReference type="GO" id="GO:0005737">
    <property type="term" value="C:cytoplasm"/>
    <property type="evidence" value="ECO:0007669"/>
    <property type="project" value="UniProtKB-ARBA"/>
</dbReference>
<comment type="subcellular location">
    <subcellularLocation>
        <location evidence="1">Membrane</location>
        <topology evidence="1">Lipid-anchor</topology>
    </subcellularLocation>
</comment>
<evidence type="ECO:0000256" key="3">
    <source>
        <dbReference type="ARBA" id="ARBA00023139"/>
    </source>
</evidence>
<comment type="caution">
    <text evidence="8">The sequence shown here is derived from an EMBL/GenBank/DDBJ whole genome shotgun (WGS) entry which is preliminary data.</text>
</comment>
<dbReference type="EMBL" id="LGRX02026037">
    <property type="protein sequence ID" value="KAK3251428.1"/>
    <property type="molecule type" value="Genomic_DNA"/>
</dbReference>
<dbReference type="Proteomes" id="UP001190700">
    <property type="component" value="Unassembled WGS sequence"/>
</dbReference>
<sequence length="211" mass="23250">MDESIYASMSISQACAILELPDVNGELTSDDVKIQFRKMALKWHPDKNNGSEAAAETFKKVTIAHALLMRVIENGAGKAEFNASSFDFAGWSSALQRASLDDILKLALAGMDITQIEELLQVNGAHRPPENFGIAPYPRFDAPNSAKRTPCSQSLVDNSTLKESWKNTVVDDGSDDSDQERKGNFDMEAIFKRIEKVDGLDSESEDLDDEC</sequence>
<feature type="region of interest" description="Disordered" evidence="6">
    <location>
        <begin position="166"/>
        <end position="185"/>
    </location>
</feature>
<dbReference type="AlphaFoldDB" id="A0AAE0CAG4"/>
<dbReference type="PANTHER" id="PTHR44027:SF7">
    <property type="entry name" value="DNAJ HOMOLOG SUBFAMILY C MEMBER 5 HOMOLOG"/>
    <property type="match status" value="1"/>
</dbReference>
<reference evidence="8 9" key="1">
    <citation type="journal article" date="2015" name="Genome Biol. Evol.">
        <title>Comparative Genomics of a Bacterivorous Green Alga Reveals Evolutionary Causalities and Consequences of Phago-Mixotrophic Mode of Nutrition.</title>
        <authorList>
            <person name="Burns J.A."/>
            <person name="Paasch A."/>
            <person name="Narechania A."/>
            <person name="Kim E."/>
        </authorList>
    </citation>
    <scope>NUCLEOTIDE SEQUENCE [LARGE SCALE GENOMIC DNA]</scope>
    <source>
        <strain evidence="8 9">PLY_AMNH</strain>
    </source>
</reference>
<name>A0AAE0CAG4_9CHLO</name>
<evidence type="ECO:0000256" key="4">
    <source>
        <dbReference type="ARBA" id="ARBA00023186"/>
    </source>
</evidence>
<dbReference type="GO" id="GO:0016020">
    <property type="term" value="C:membrane"/>
    <property type="evidence" value="ECO:0007669"/>
    <property type="project" value="UniProtKB-SubCell"/>
</dbReference>
<keyword evidence="4" id="KW-0143">Chaperone</keyword>
<organism evidence="8 9">
    <name type="scientific">Cymbomonas tetramitiformis</name>
    <dbReference type="NCBI Taxonomy" id="36881"/>
    <lineage>
        <taxon>Eukaryota</taxon>
        <taxon>Viridiplantae</taxon>
        <taxon>Chlorophyta</taxon>
        <taxon>Pyramimonadophyceae</taxon>
        <taxon>Pyramimonadales</taxon>
        <taxon>Pyramimonadaceae</taxon>
        <taxon>Cymbomonas</taxon>
    </lineage>
</organism>
<keyword evidence="9" id="KW-1185">Reference proteome</keyword>
<evidence type="ECO:0000256" key="1">
    <source>
        <dbReference type="ARBA" id="ARBA00004635"/>
    </source>
</evidence>
<dbReference type="PROSITE" id="PS50076">
    <property type="entry name" value="DNAJ_2"/>
    <property type="match status" value="1"/>
</dbReference>
<keyword evidence="2" id="KW-0472">Membrane</keyword>
<accession>A0AAE0CAG4</accession>
<dbReference type="PANTHER" id="PTHR44027">
    <property type="entry name" value="DNAJ HOMOLOG SUBFAMILY C MEMBER 5 HOMOLOG"/>
    <property type="match status" value="1"/>
</dbReference>
<dbReference type="Pfam" id="PF00226">
    <property type="entry name" value="DnaJ"/>
    <property type="match status" value="1"/>
</dbReference>
<evidence type="ECO:0000256" key="5">
    <source>
        <dbReference type="ARBA" id="ARBA00023288"/>
    </source>
</evidence>
<keyword evidence="3" id="KW-0564">Palmitate</keyword>
<evidence type="ECO:0000256" key="2">
    <source>
        <dbReference type="ARBA" id="ARBA00023136"/>
    </source>
</evidence>
<evidence type="ECO:0000259" key="7">
    <source>
        <dbReference type="PROSITE" id="PS50076"/>
    </source>
</evidence>
<dbReference type="PRINTS" id="PR00625">
    <property type="entry name" value="JDOMAIN"/>
</dbReference>
<dbReference type="SMART" id="SM00271">
    <property type="entry name" value="DnaJ"/>
    <property type="match status" value="1"/>
</dbReference>
<dbReference type="InterPro" id="IPR001623">
    <property type="entry name" value="DnaJ_domain"/>
</dbReference>
<evidence type="ECO:0000313" key="8">
    <source>
        <dbReference type="EMBL" id="KAK3251428.1"/>
    </source>
</evidence>
<feature type="domain" description="J" evidence="7">
    <location>
        <begin position="13"/>
        <end position="85"/>
    </location>
</feature>
<evidence type="ECO:0000313" key="9">
    <source>
        <dbReference type="Proteomes" id="UP001190700"/>
    </source>
</evidence>
<evidence type="ECO:0000256" key="6">
    <source>
        <dbReference type="SAM" id="MobiDB-lite"/>
    </source>
</evidence>
<dbReference type="CDD" id="cd06257">
    <property type="entry name" value="DnaJ"/>
    <property type="match status" value="1"/>
</dbReference>
<dbReference type="Gene3D" id="1.10.287.110">
    <property type="entry name" value="DnaJ domain"/>
    <property type="match status" value="1"/>
</dbReference>
<gene>
    <name evidence="8" type="ORF">CYMTET_39228</name>
</gene>
<keyword evidence="5" id="KW-0449">Lipoprotein</keyword>
<dbReference type="SUPFAM" id="SSF46565">
    <property type="entry name" value="Chaperone J-domain"/>
    <property type="match status" value="1"/>
</dbReference>
<dbReference type="InterPro" id="IPR036869">
    <property type="entry name" value="J_dom_sf"/>
</dbReference>